<dbReference type="Pfam" id="PF01245">
    <property type="entry name" value="Ribosomal_L19"/>
    <property type="match status" value="1"/>
</dbReference>
<dbReference type="InterPro" id="IPR001857">
    <property type="entry name" value="Ribosomal_bL19"/>
</dbReference>
<dbReference type="PRINTS" id="PR00061">
    <property type="entry name" value="RIBOSOMALL19"/>
</dbReference>
<comment type="function">
    <text evidence="4">This protein is located at the 30S-50S ribosomal subunit interface and may play a role in the structure and function of the aminoacyl-tRNA binding site.</text>
</comment>
<dbReference type="AlphaFoldDB" id="A0A2H0RLL5"/>
<keyword evidence="2 5" id="KW-0689">Ribosomal protein</keyword>
<evidence type="ECO:0000313" key="6">
    <source>
        <dbReference type="Proteomes" id="UP000230084"/>
    </source>
</evidence>
<dbReference type="Proteomes" id="UP000230084">
    <property type="component" value="Unassembled WGS sequence"/>
</dbReference>
<dbReference type="GO" id="GO:0022625">
    <property type="term" value="C:cytosolic large ribosomal subunit"/>
    <property type="evidence" value="ECO:0007669"/>
    <property type="project" value="TreeGrafter"/>
</dbReference>
<organism evidence="5 6">
    <name type="scientific">Candidatus Uhrbacteria bacterium CG10_big_fil_rev_8_21_14_0_10_50_16</name>
    <dbReference type="NCBI Taxonomy" id="1975039"/>
    <lineage>
        <taxon>Bacteria</taxon>
        <taxon>Candidatus Uhriibacteriota</taxon>
    </lineage>
</organism>
<protein>
    <recommendedName>
        <fullName evidence="4">50S ribosomal protein L19</fullName>
    </recommendedName>
</protein>
<reference evidence="5 6" key="1">
    <citation type="submission" date="2017-09" db="EMBL/GenBank/DDBJ databases">
        <title>Depth-based differentiation of microbial function through sediment-hosted aquifers and enrichment of novel symbionts in the deep terrestrial subsurface.</title>
        <authorList>
            <person name="Probst A.J."/>
            <person name="Ladd B."/>
            <person name="Jarett J.K."/>
            <person name="Geller-Mcgrath D.E."/>
            <person name="Sieber C.M."/>
            <person name="Emerson J.B."/>
            <person name="Anantharaman K."/>
            <person name="Thomas B.C."/>
            <person name="Malmstrom R."/>
            <person name="Stieglmeier M."/>
            <person name="Klingl A."/>
            <person name="Woyke T."/>
            <person name="Ryan C.M."/>
            <person name="Banfield J.F."/>
        </authorList>
    </citation>
    <scope>NUCLEOTIDE SEQUENCE [LARGE SCALE GENOMIC DNA]</scope>
    <source>
        <strain evidence="5">CG10_big_fil_rev_8_21_14_0_10_50_16</strain>
    </source>
</reference>
<dbReference type="PANTHER" id="PTHR15680:SF9">
    <property type="entry name" value="LARGE RIBOSOMAL SUBUNIT PROTEIN BL19M"/>
    <property type="match status" value="1"/>
</dbReference>
<accession>A0A2H0RLL5</accession>
<dbReference type="PANTHER" id="PTHR15680">
    <property type="entry name" value="RIBOSOMAL PROTEIN L19"/>
    <property type="match status" value="1"/>
</dbReference>
<evidence type="ECO:0000313" key="5">
    <source>
        <dbReference type="EMBL" id="PIR47327.1"/>
    </source>
</evidence>
<dbReference type="GO" id="GO:0006412">
    <property type="term" value="P:translation"/>
    <property type="evidence" value="ECO:0007669"/>
    <property type="project" value="InterPro"/>
</dbReference>
<dbReference type="EMBL" id="PCYM01000010">
    <property type="protein sequence ID" value="PIR47327.1"/>
    <property type="molecule type" value="Genomic_DNA"/>
</dbReference>
<evidence type="ECO:0000256" key="3">
    <source>
        <dbReference type="ARBA" id="ARBA00023274"/>
    </source>
</evidence>
<dbReference type="InterPro" id="IPR008991">
    <property type="entry name" value="Translation_prot_SH3-like_sf"/>
</dbReference>
<dbReference type="GO" id="GO:0003735">
    <property type="term" value="F:structural constituent of ribosome"/>
    <property type="evidence" value="ECO:0007669"/>
    <property type="project" value="InterPro"/>
</dbReference>
<dbReference type="Gene3D" id="2.30.30.790">
    <property type="match status" value="1"/>
</dbReference>
<proteinExistence type="inferred from homology"/>
<evidence type="ECO:0000256" key="1">
    <source>
        <dbReference type="ARBA" id="ARBA00005781"/>
    </source>
</evidence>
<evidence type="ECO:0000256" key="2">
    <source>
        <dbReference type="ARBA" id="ARBA00022980"/>
    </source>
</evidence>
<keyword evidence="3 4" id="KW-0687">Ribonucleoprotein</keyword>
<dbReference type="InterPro" id="IPR038657">
    <property type="entry name" value="Ribosomal_bL19_sf"/>
</dbReference>
<sequence>MPHRDLKPGMVIRVHEIIKDTNAKGEERQRVQVFEGTLLGLNGSGITRTMTVRKVTGEIGVEKIYPLSSPHVEKVEIVKTLRVRRAKLWFLRKGKTKRRMKEVK</sequence>
<dbReference type="SUPFAM" id="SSF50104">
    <property type="entry name" value="Translation proteins SH3-like domain"/>
    <property type="match status" value="1"/>
</dbReference>
<comment type="similarity">
    <text evidence="1 4">Belongs to the bacterial ribosomal protein bL19 family.</text>
</comment>
<comment type="caution">
    <text evidence="5">The sequence shown here is derived from an EMBL/GenBank/DDBJ whole genome shotgun (WGS) entry which is preliminary data.</text>
</comment>
<gene>
    <name evidence="5" type="ORF">COV06_04165</name>
</gene>
<evidence type="ECO:0000256" key="4">
    <source>
        <dbReference type="RuleBase" id="RU000559"/>
    </source>
</evidence>
<name>A0A2H0RLL5_9BACT</name>